<dbReference type="EMBL" id="JAWRVI010000007">
    <property type="protein sequence ID" value="KAK4092892.1"/>
    <property type="molecule type" value="Genomic_DNA"/>
</dbReference>
<evidence type="ECO:0000256" key="1">
    <source>
        <dbReference type="SAM" id="SignalP"/>
    </source>
</evidence>
<reference evidence="3" key="1">
    <citation type="submission" date="2015-05" db="EMBL/GenBank/DDBJ databases">
        <authorList>
            <person name="Wang D.B."/>
            <person name="Wang M."/>
        </authorList>
    </citation>
    <scope>NUCLEOTIDE SEQUENCE</scope>
    <source>
        <strain evidence="3">36-1</strain>
    </source>
</reference>
<proteinExistence type="predicted"/>
<name>A0A2U3EAE9_PURLI</name>
<feature type="chain" id="PRO_5015743367" evidence="1">
    <location>
        <begin position="19"/>
        <end position="208"/>
    </location>
</feature>
<reference evidence="3 4" key="2">
    <citation type="journal article" date="2016" name="Front. Microbiol.">
        <title>Genome and transcriptome sequences reveal the specific parasitism of the nematophagous Purpureocillium lilacinum 36-1.</title>
        <authorList>
            <person name="Xie J."/>
            <person name="Li S."/>
            <person name="Mo C."/>
            <person name="Xiao X."/>
            <person name="Peng D."/>
            <person name="Wang G."/>
            <person name="Xiao Y."/>
        </authorList>
    </citation>
    <scope>NUCLEOTIDE SEQUENCE [LARGE SCALE GENOMIC DNA]</scope>
    <source>
        <strain evidence="3 4">36-1</strain>
    </source>
</reference>
<keyword evidence="1" id="KW-0732">Signal</keyword>
<comment type="caution">
    <text evidence="3">The sequence shown here is derived from an EMBL/GenBank/DDBJ whole genome shotgun (WGS) entry which is preliminary data.</text>
</comment>
<protein>
    <submittedName>
        <fullName evidence="3">Uncharacterized protein</fullName>
    </submittedName>
</protein>
<feature type="signal peptide" evidence="1">
    <location>
        <begin position="1"/>
        <end position="18"/>
    </location>
</feature>
<evidence type="ECO:0000313" key="2">
    <source>
        <dbReference type="EMBL" id="KAK4092892.1"/>
    </source>
</evidence>
<reference evidence="2" key="3">
    <citation type="submission" date="2023-11" db="EMBL/GenBank/DDBJ databases">
        <authorList>
            <person name="Beijen E."/>
            <person name="Ohm R.A."/>
        </authorList>
    </citation>
    <scope>NUCLEOTIDE SEQUENCE</scope>
    <source>
        <strain evidence="2">CBS 150709</strain>
    </source>
</reference>
<gene>
    <name evidence="3" type="ORF">PCL_11565</name>
    <name evidence="2" type="ORF">Purlil1_2817</name>
</gene>
<dbReference type="EMBL" id="LCWV01000007">
    <property type="protein sequence ID" value="PWI71471.1"/>
    <property type="molecule type" value="Genomic_DNA"/>
</dbReference>
<evidence type="ECO:0000313" key="5">
    <source>
        <dbReference type="Proteomes" id="UP001287286"/>
    </source>
</evidence>
<accession>A0A2U3EAE9</accession>
<dbReference type="AlphaFoldDB" id="A0A2U3EAE9"/>
<reference evidence="2 5" key="4">
    <citation type="journal article" date="2024" name="Microbiol. Resour. Announc.">
        <title>Genome annotations for the ascomycete fungi Trichoderma harzianum, Trichoderma aggressivum, and Purpureocillium lilacinum.</title>
        <authorList>
            <person name="Beijen E.P.W."/>
            <person name="Ohm R.A."/>
        </authorList>
    </citation>
    <scope>NUCLEOTIDE SEQUENCE [LARGE SCALE GENOMIC DNA]</scope>
    <source>
        <strain evidence="2 5">CBS 150709</strain>
    </source>
</reference>
<evidence type="ECO:0000313" key="3">
    <source>
        <dbReference type="EMBL" id="PWI71471.1"/>
    </source>
</evidence>
<organism evidence="3 4">
    <name type="scientific">Purpureocillium lilacinum</name>
    <name type="common">Paecilomyces lilacinus</name>
    <dbReference type="NCBI Taxonomy" id="33203"/>
    <lineage>
        <taxon>Eukaryota</taxon>
        <taxon>Fungi</taxon>
        <taxon>Dikarya</taxon>
        <taxon>Ascomycota</taxon>
        <taxon>Pezizomycotina</taxon>
        <taxon>Sordariomycetes</taxon>
        <taxon>Hypocreomycetidae</taxon>
        <taxon>Hypocreales</taxon>
        <taxon>Ophiocordycipitaceae</taxon>
        <taxon>Purpureocillium</taxon>
    </lineage>
</organism>
<dbReference type="Proteomes" id="UP001287286">
    <property type="component" value="Unassembled WGS sequence"/>
</dbReference>
<sequence length="208" mass="23599">MHALLLYTFVAFLGMASSTHQALPTSVPGPVDARDIWMARDGGEVVKFRMVPTTYSNQDIKHADLLGMMMTFDNGETWMTLDRKRLFLMPDDARSDDEVSTDSIKDWPIMSPEELKVALAASPPYEQVYAEWKDAEARWKATRNTKRDESSCLAAHCSRSRDCWPHSTVAGGCLRCLHERCTWHQYVPNDLNIHGAVDMHAGRLKELQ</sequence>
<evidence type="ECO:0000313" key="4">
    <source>
        <dbReference type="Proteomes" id="UP000245956"/>
    </source>
</evidence>
<dbReference type="Proteomes" id="UP000245956">
    <property type="component" value="Unassembled WGS sequence"/>
</dbReference>
<keyword evidence="5" id="KW-1185">Reference proteome</keyword>